<dbReference type="EMBL" id="MU826827">
    <property type="protein sequence ID" value="KAJ7374551.1"/>
    <property type="molecule type" value="Genomic_DNA"/>
</dbReference>
<accession>A0A9W9Z3J8</accession>
<proteinExistence type="predicted"/>
<dbReference type="Proteomes" id="UP001163046">
    <property type="component" value="Unassembled WGS sequence"/>
</dbReference>
<keyword evidence="2" id="KW-1185">Reference proteome</keyword>
<evidence type="ECO:0000313" key="2">
    <source>
        <dbReference type="Proteomes" id="UP001163046"/>
    </source>
</evidence>
<name>A0A9W9Z3J8_9CNID</name>
<evidence type="ECO:0000313" key="1">
    <source>
        <dbReference type="EMBL" id="KAJ7374551.1"/>
    </source>
</evidence>
<gene>
    <name evidence="1" type="ORF">OS493_004889</name>
</gene>
<organism evidence="1 2">
    <name type="scientific">Desmophyllum pertusum</name>
    <dbReference type="NCBI Taxonomy" id="174260"/>
    <lineage>
        <taxon>Eukaryota</taxon>
        <taxon>Metazoa</taxon>
        <taxon>Cnidaria</taxon>
        <taxon>Anthozoa</taxon>
        <taxon>Hexacorallia</taxon>
        <taxon>Scleractinia</taxon>
        <taxon>Caryophylliina</taxon>
        <taxon>Caryophylliidae</taxon>
        <taxon>Desmophyllum</taxon>
    </lineage>
</organism>
<protein>
    <submittedName>
        <fullName evidence="1">Uncharacterized protein</fullName>
    </submittedName>
</protein>
<reference evidence="1" key="1">
    <citation type="submission" date="2023-01" db="EMBL/GenBank/DDBJ databases">
        <title>Genome assembly of the deep-sea coral Lophelia pertusa.</title>
        <authorList>
            <person name="Herrera S."/>
            <person name="Cordes E."/>
        </authorList>
    </citation>
    <scope>NUCLEOTIDE SEQUENCE</scope>
    <source>
        <strain evidence="1">USNM1676648</strain>
        <tissue evidence="1">Polyp</tissue>
    </source>
</reference>
<comment type="caution">
    <text evidence="1">The sequence shown here is derived from an EMBL/GenBank/DDBJ whole genome shotgun (WGS) entry which is preliminary data.</text>
</comment>
<dbReference type="AlphaFoldDB" id="A0A9W9Z3J8"/>
<sequence>MKVPNPPSGWSDKLASEPTEKLSRSLTRFTHIVAAERQSVTVSVWYCNDIELRLRDTSLAISDNVA</sequence>